<name>B8BQS0_THAPS</name>
<evidence type="ECO:0000256" key="3">
    <source>
        <dbReference type="ARBA" id="ARBA00023315"/>
    </source>
</evidence>
<dbReference type="InParanoid" id="B8BQS0"/>
<dbReference type="Proteomes" id="UP000001449">
    <property type="component" value="Chromosome 1"/>
</dbReference>
<dbReference type="FunFam" id="3.40.630.70:FF:000002">
    <property type="entry name" value="Leu/Phe-tRNA protein transferase"/>
    <property type="match status" value="1"/>
</dbReference>
<dbReference type="GO" id="GO:0030163">
    <property type="term" value="P:protein catabolic process"/>
    <property type="evidence" value="ECO:0007669"/>
    <property type="project" value="InterPro"/>
</dbReference>
<dbReference type="KEGG" id="tps:THAPSDRAFT_260922"/>
<keyword evidence="2" id="KW-0808">Transferase</keyword>
<keyword evidence="1" id="KW-0963">Cytoplasm</keyword>
<feature type="non-terminal residue" evidence="4">
    <location>
        <position position="176"/>
    </location>
</feature>
<dbReference type="EMBL" id="CM000638">
    <property type="protein sequence ID" value="EED95833.1"/>
    <property type="molecule type" value="Genomic_DNA"/>
</dbReference>
<keyword evidence="5" id="KW-1185">Reference proteome</keyword>
<dbReference type="AlphaFoldDB" id="B8BQS0"/>
<dbReference type="RefSeq" id="XP_002286192.1">
    <property type="nucleotide sequence ID" value="XM_002286156.1"/>
</dbReference>
<dbReference type="InterPro" id="IPR016181">
    <property type="entry name" value="Acyl_CoA_acyltransferase"/>
</dbReference>
<dbReference type="PANTHER" id="PTHR30098">
    <property type="entry name" value="LEUCYL/PHENYLALANYL-TRNA--PROTEIN TRANSFERASE"/>
    <property type="match status" value="1"/>
</dbReference>
<evidence type="ECO:0000313" key="5">
    <source>
        <dbReference type="Proteomes" id="UP000001449"/>
    </source>
</evidence>
<evidence type="ECO:0000256" key="2">
    <source>
        <dbReference type="ARBA" id="ARBA00022679"/>
    </source>
</evidence>
<evidence type="ECO:0000256" key="1">
    <source>
        <dbReference type="ARBA" id="ARBA00022490"/>
    </source>
</evidence>
<feature type="non-terminal residue" evidence="4">
    <location>
        <position position="1"/>
    </location>
</feature>
<sequence>LLLPKLHVLRCVLQLKPISKLHISKSTRKKAQRFSISINESFDRVVAGCHRQHGENWLYPEIVKAFRSIHRGCTFVRLYSVEVWNLETGELSGGELGCSVGGVYTSLTGFSSEDNAGSVQLAALGKLLEQSDFEYWDLGMEMEYKIRLGAELMTRADFVQEIHRTRGEHSDIVLPF</sequence>
<reference evidence="4 5" key="2">
    <citation type="journal article" date="2008" name="Nature">
        <title>The Phaeodactylum genome reveals the evolutionary history of diatom genomes.</title>
        <authorList>
            <person name="Bowler C."/>
            <person name="Allen A.E."/>
            <person name="Badger J.H."/>
            <person name="Grimwood J."/>
            <person name="Jabbari K."/>
            <person name="Kuo A."/>
            <person name="Maheswari U."/>
            <person name="Martens C."/>
            <person name="Maumus F."/>
            <person name="Otillar R.P."/>
            <person name="Rayko E."/>
            <person name="Salamov A."/>
            <person name="Vandepoele K."/>
            <person name="Beszteri B."/>
            <person name="Gruber A."/>
            <person name="Heijde M."/>
            <person name="Katinka M."/>
            <person name="Mock T."/>
            <person name="Valentin K."/>
            <person name="Verret F."/>
            <person name="Berges J.A."/>
            <person name="Brownlee C."/>
            <person name="Cadoret J.P."/>
            <person name="Chiovitti A."/>
            <person name="Choi C.J."/>
            <person name="Coesel S."/>
            <person name="De Martino A."/>
            <person name="Detter J.C."/>
            <person name="Durkin C."/>
            <person name="Falciatore A."/>
            <person name="Fournet J."/>
            <person name="Haruta M."/>
            <person name="Huysman M.J."/>
            <person name="Jenkins B.D."/>
            <person name="Jiroutova K."/>
            <person name="Jorgensen R.E."/>
            <person name="Joubert Y."/>
            <person name="Kaplan A."/>
            <person name="Kroger N."/>
            <person name="Kroth P.G."/>
            <person name="La Roche J."/>
            <person name="Lindquist E."/>
            <person name="Lommer M."/>
            <person name="Martin-Jezequel V."/>
            <person name="Lopez P.J."/>
            <person name="Lucas S."/>
            <person name="Mangogna M."/>
            <person name="McGinnis K."/>
            <person name="Medlin L.K."/>
            <person name="Montsant A."/>
            <person name="Oudot-Le Secq M.P."/>
            <person name="Napoli C."/>
            <person name="Obornik M."/>
            <person name="Parker M.S."/>
            <person name="Petit J.L."/>
            <person name="Porcel B.M."/>
            <person name="Poulsen N."/>
            <person name="Robison M."/>
            <person name="Rychlewski L."/>
            <person name="Rynearson T.A."/>
            <person name="Schmutz J."/>
            <person name="Shapiro H."/>
            <person name="Siaut M."/>
            <person name="Stanley M."/>
            <person name="Sussman M.R."/>
            <person name="Taylor A.R."/>
            <person name="Vardi A."/>
            <person name="von Dassow P."/>
            <person name="Vyverman W."/>
            <person name="Willis A."/>
            <person name="Wyrwicz L.S."/>
            <person name="Rokhsar D.S."/>
            <person name="Weissenbach J."/>
            <person name="Armbrust E.V."/>
            <person name="Green B.R."/>
            <person name="Van de Peer Y."/>
            <person name="Grigoriev I.V."/>
        </authorList>
    </citation>
    <scope>NUCLEOTIDE SEQUENCE [LARGE SCALE GENOMIC DNA]</scope>
    <source>
        <strain evidence="4 5">CCMP1335</strain>
    </source>
</reference>
<dbReference type="GO" id="GO:0008914">
    <property type="term" value="F:leucyl-tRNA--protein transferase activity"/>
    <property type="evidence" value="ECO:0000318"/>
    <property type="project" value="GO_Central"/>
</dbReference>
<dbReference type="OMA" id="LALIMYE"/>
<dbReference type="HOGENOM" id="CLU_102198_1_0_1"/>
<dbReference type="InterPro" id="IPR004616">
    <property type="entry name" value="Leu/Phe-tRNA_Trfase"/>
</dbReference>
<dbReference type="eggNOG" id="ENOG502RQIP">
    <property type="taxonomic scope" value="Eukaryota"/>
</dbReference>
<organism evidence="4 5">
    <name type="scientific">Thalassiosira pseudonana</name>
    <name type="common">Marine diatom</name>
    <name type="synonym">Cyclotella nana</name>
    <dbReference type="NCBI Taxonomy" id="35128"/>
    <lineage>
        <taxon>Eukaryota</taxon>
        <taxon>Sar</taxon>
        <taxon>Stramenopiles</taxon>
        <taxon>Ochrophyta</taxon>
        <taxon>Bacillariophyta</taxon>
        <taxon>Coscinodiscophyceae</taxon>
        <taxon>Thalassiosirophycidae</taxon>
        <taxon>Thalassiosirales</taxon>
        <taxon>Thalassiosiraceae</taxon>
        <taxon>Thalassiosira</taxon>
    </lineage>
</organism>
<proteinExistence type="predicted"/>
<dbReference type="PANTHER" id="PTHR30098:SF2">
    <property type="entry name" value="LEUCYL_PHENYLALANYL-TRNA--PROTEIN TRANSFERASE"/>
    <property type="match status" value="1"/>
</dbReference>
<dbReference type="Pfam" id="PF03588">
    <property type="entry name" value="Leu_Phe_trans"/>
    <property type="match status" value="1"/>
</dbReference>
<keyword evidence="3" id="KW-0012">Acyltransferase</keyword>
<reference evidence="4 5" key="1">
    <citation type="journal article" date="2004" name="Science">
        <title>The genome of the diatom Thalassiosira pseudonana: ecology, evolution, and metabolism.</title>
        <authorList>
            <person name="Armbrust E.V."/>
            <person name="Berges J.A."/>
            <person name="Bowler C."/>
            <person name="Green B.R."/>
            <person name="Martinez D."/>
            <person name="Putnam N.H."/>
            <person name="Zhou S."/>
            <person name="Allen A.E."/>
            <person name="Apt K.E."/>
            <person name="Bechner M."/>
            <person name="Brzezinski M.A."/>
            <person name="Chaal B.K."/>
            <person name="Chiovitti A."/>
            <person name="Davis A.K."/>
            <person name="Demarest M.S."/>
            <person name="Detter J.C."/>
            <person name="Glavina T."/>
            <person name="Goodstein D."/>
            <person name="Hadi M.Z."/>
            <person name="Hellsten U."/>
            <person name="Hildebrand M."/>
            <person name="Jenkins B.D."/>
            <person name="Jurka J."/>
            <person name="Kapitonov V.V."/>
            <person name="Kroger N."/>
            <person name="Lau W.W."/>
            <person name="Lane T.W."/>
            <person name="Larimer F.W."/>
            <person name="Lippmeier J.C."/>
            <person name="Lucas S."/>
            <person name="Medina M."/>
            <person name="Montsant A."/>
            <person name="Obornik M."/>
            <person name="Parker M.S."/>
            <person name="Palenik B."/>
            <person name="Pazour G.J."/>
            <person name="Richardson P.M."/>
            <person name="Rynearson T.A."/>
            <person name="Saito M.A."/>
            <person name="Schwartz D.C."/>
            <person name="Thamatrakoln K."/>
            <person name="Valentin K."/>
            <person name="Vardi A."/>
            <person name="Wilkerson F.P."/>
            <person name="Rokhsar D.S."/>
        </authorList>
    </citation>
    <scope>NUCLEOTIDE SEQUENCE [LARGE SCALE GENOMIC DNA]</scope>
    <source>
        <strain evidence="4 5">CCMP1335</strain>
    </source>
</reference>
<dbReference type="PaxDb" id="35128-Thaps260922"/>
<dbReference type="GeneID" id="7449157"/>
<dbReference type="SUPFAM" id="SSF55729">
    <property type="entry name" value="Acyl-CoA N-acyltransferases (Nat)"/>
    <property type="match status" value="1"/>
</dbReference>
<accession>B8BQS0</accession>
<evidence type="ECO:0008006" key="6">
    <source>
        <dbReference type="Google" id="ProtNLM"/>
    </source>
</evidence>
<dbReference type="Gene3D" id="3.40.630.70">
    <property type="entry name" value="Leucyl/phenylalanyl-tRNA-protein transferase, C-terminal domain"/>
    <property type="match status" value="1"/>
</dbReference>
<gene>
    <name evidence="4" type="ORF">THAPSDRAFT_260922</name>
</gene>
<dbReference type="InterPro" id="IPR042203">
    <property type="entry name" value="Leu/Phe-tRNA_Trfase_C"/>
</dbReference>
<protein>
    <recommendedName>
        <fullName evidence="6">Leucyl/phenylalanyl-tRNA--protein transferase</fullName>
    </recommendedName>
</protein>
<evidence type="ECO:0000313" key="4">
    <source>
        <dbReference type="EMBL" id="EED95833.1"/>
    </source>
</evidence>
<dbReference type="GO" id="GO:0005737">
    <property type="term" value="C:cytoplasm"/>
    <property type="evidence" value="ECO:0000318"/>
    <property type="project" value="GO_Central"/>
</dbReference>